<dbReference type="RefSeq" id="WP_378967316.1">
    <property type="nucleotide sequence ID" value="NZ_JBHSWN010000001.1"/>
</dbReference>
<reference evidence="3" key="1">
    <citation type="journal article" date="2019" name="Int. J. Syst. Evol. Microbiol.">
        <title>The Global Catalogue of Microorganisms (GCM) 10K type strain sequencing project: providing services to taxonomists for standard genome sequencing and annotation.</title>
        <authorList>
            <consortium name="The Broad Institute Genomics Platform"/>
            <consortium name="The Broad Institute Genome Sequencing Center for Infectious Disease"/>
            <person name="Wu L."/>
            <person name="Ma J."/>
        </authorList>
    </citation>
    <scope>NUCLEOTIDE SEQUENCE [LARGE SCALE GENOMIC DNA]</scope>
    <source>
        <strain evidence="3">CCUG 48316</strain>
    </source>
</reference>
<dbReference type="EMBL" id="JBHSWN010000001">
    <property type="protein sequence ID" value="MFC6788876.1"/>
    <property type="molecule type" value="Genomic_DNA"/>
</dbReference>
<evidence type="ECO:0000256" key="1">
    <source>
        <dbReference type="SAM" id="MobiDB-lite"/>
    </source>
</evidence>
<proteinExistence type="predicted"/>
<sequence>MRSAWPRTARCRAVITVAALYGLLLQLFLVSLQPIPPSFGPDGVICAAHDGAPANEDTACPQHLCCLAAHLAQPHVLPAPVSVALAVPYREAVAPVWRPAERPPVRGPPNFAVSSRGPPAA</sequence>
<protein>
    <recommendedName>
        <fullName evidence="4">DUF2946 domain-containing protein</fullName>
    </recommendedName>
</protein>
<name>A0ABW2BHM4_9HYPH</name>
<dbReference type="Proteomes" id="UP001596292">
    <property type="component" value="Unassembled WGS sequence"/>
</dbReference>
<evidence type="ECO:0008006" key="4">
    <source>
        <dbReference type="Google" id="ProtNLM"/>
    </source>
</evidence>
<evidence type="ECO:0000313" key="2">
    <source>
        <dbReference type="EMBL" id="MFC6788876.1"/>
    </source>
</evidence>
<keyword evidence="3" id="KW-1185">Reference proteome</keyword>
<organism evidence="2 3">
    <name type="scientific">Methylobacterium komagatae</name>
    <dbReference type="NCBI Taxonomy" id="374425"/>
    <lineage>
        <taxon>Bacteria</taxon>
        <taxon>Pseudomonadati</taxon>
        <taxon>Pseudomonadota</taxon>
        <taxon>Alphaproteobacteria</taxon>
        <taxon>Hyphomicrobiales</taxon>
        <taxon>Methylobacteriaceae</taxon>
        <taxon>Methylobacterium</taxon>
    </lineage>
</organism>
<gene>
    <name evidence="2" type="ORF">ACFQE0_04090</name>
</gene>
<comment type="caution">
    <text evidence="2">The sequence shown here is derived from an EMBL/GenBank/DDBJ whole genome shotgun (WGS) entry which is preliminary data.</text>
</comment>
<evidence type="ECO:0000313" key="3">
    <source>
        <dbReference type="Proteomes" id="UP001596292"/>
    </source>
</evidence>
<accession>A0ABW2BHM4</accession>
<feature type="region of interest" description="Disordered" evidence="1">
    <location>
        <begin position="101"/>
        <end position="121"/>
    </location>
</feature>